<dbReference type="Proteomes" id="UP001140513">
    <property type="component" value="Unassembled WGS sequence"/>
</dbReference>
<dbReference type="Gene3D" id="2.60.40.10">
    <property type="entry name" value="Immunoglobulins"/>
    <property type="match status" value="1"/>
</dbReference>
<dbReference type="SUPFAM" id="SSF49265">
    <property type="entry name" value="Fibronectin type III"/>
    <property type="match status" value="1"/>
</dbReference>
<dbReference type="Pfam" id="PF00041">
    <property type="entry name" value="fn3"/>
    <property type="match status" value="1"/>
</dbReference>
<feature type="compositionally biased region" description="Polar residues" evidence="1">
    <location>
        <begin position="167"/>
        <end position="177"/>
    </location>
</feature>
<evidence type="ECO:0000313" key="4">
    <source>
        <dbReference type="Proteomes" id="UP001140513"/>
    </source>
</evidence>
<dbReference type="SMART" id="SM00060">
    <property type="entry name" value="FN3"/>
    <property type="match status" value="1"/>
</dbReference>
<dbReference type="InterPro" id="IPR003961">
    <property type="entry name" value="FN3_dom"/>
</dbReference>
<protein>
    <recommendedName>
        <fullName evidence="2">Fibronectin type-III domain-containing protein</fullName>
    </recommendedName>
</protein>
<sequence>MSYDVQATVNGETATFSAGTAETNRWDSQWPLDGWKYTVSVRAVAGNIRSAYTSSVSAVATPELPPPPANINIQPTSNGVRITWDAPPNSGSIVEYNVLYWDWEWDHCMYIGGAAFKSSPAIITDMIPGRNYAFFLVTWNQNGQGLPEGGMAAVPGAGTPPIPSGLKVNSNDPTTVQ</sequence>
<dbReference type="RefSeq" id="XP_056066969.1">
    <property type="nucleotide sequence ID" value="XM_056219842.1"/>
</dbReference>
<proteinExistence type="predicted"/>
<reference evidence="3" key="1">
    <citation type="submission" date="2022-10" db="EMBL/GenBank/DDBJ databases">
        <title>Tapping the CABI collections for fungal endophytes: first genome assemblies for Collariella, Neodidymelliopsis, Ascochyta clinopodiicola, Didymella pomorum, Didymosphaeria variabile, Neocosmospora piperis and Neocucurbitaria cava.</title>
        <authorList>
            <person name="Hill R."/>
        </authorList>
    </citation>
    <scope>NUCLEOTIDE SEQUENCE</scope>
    <source>
        <strain evidence="3">IMI 356815</strain>
    </source>
</reference>
<dbReference type="EMBL" id="JAPEUX010000008">
    <property type="protein sequence ID" value="KAJ4347169.1"/>
    <property type="molecule type" value="Genomic_DNA"/>
</dbReference>
<accession>A0A9W8XCG8</accession>
<dbReference type="GeneID" id="80914637"/>
<dbReference type="PROSITE" id="PS50853">
    <property type="entry name" value="FN3"/>
    <property type="match status" value="1"/>
</dbReference>
<keyword evidence="4" id="KW-1185">Reference proteome</keyword>
<dbReference type="OrthoDB" id="2119228at2759"/>
<dbReference type="InterPro" id="IPR036116">
    <property type="entry name" value="FN3_sf"/>
</dbReference>
<organism evidence="3 4">
    <name type="scientific">Didymosphaeria variabile</name>
    <dbReference type="NCBI Taxonomy" id="1932322"/>
    <lineage>
        <taxon>Eukaryota</taxon>
        <taxon>Fungi</taxon>
        <taxon>Dikarya</taxon>
        <taxon>Ascomycota</taxon>
        <taxon>Pezizomycotina</taxon>
        <taxon>Dothideomycetes</taxon>
        <taxon>Pleosporomycetidae</taxon>
        <taxon>Pleosporales</taxon>
        <taxon>Massarineae</taxon>
        <taxon>Didymosphaeriaceae</taxon>
        <taxon>Didymosphaeria</taxon>
    </lineage>
</organism>
<name>A0A9W8XCG8_9PLEO</name>
<gene>
    <name evidence="3" type="ORF">N0V89_011107</name>
</gene>
<evidence type="ECO:0000313" key="3">
    <source>
        <dbReference type="EMBL" id="KAJ4347169.1"/>
    </source>
</evidence>
<dbReference type="CDD" id="cd00063">
    <property type="entry name" value="FN3"/>
    <property type="match status" value="1"/>
</dbReference>
<comment type="caution">
    <text evidence="3">The sequence shown here is derived from an EMBL/GenBank/DDBJ whole genome shotgun (WGS) entry which is preliminary data.</text>
</comment>
<dbReference type="AlphaFoldDB" id="A0A9W8XCG8"/>
<evidence type="ECO:0000256" key="1">
    <source>
        <dbReference type="SAM" id="MobiDB-lite"/>
    </source>
</evidence>
<feature type="domain" description="Fibronectin type-III" evidence="2">
    <location>
        <begin position="67"/>
        <end position="162"/>
    </location>
</feature>
<evidence type="ECO:0000259" key="2">
    <source>
        <dbReference type="PROSITE" id="PS50853"/>
    </source>
</evidence>
<feature type="region of interest" description="Disordered" evidence="1">
    <location>
        <begin position="153"/>
        <end position="177"/>
    </location>
</feature>
<dbReference type="InterPro" id="IPR013783">
    <property type="entry name" value="Ig-like_fold"/>
</dbReference>